<dbReference type="EMBL" id="GL891304">
    <property type="protein sequence ID" value="EGO58434.1"/>
    <property type="molecule type" value="Genomic_DNA"/>
</dbReference>
<reference evidence="2" key="1">
    <citation type="journal article" date="2011" name="Genetics">
        <title>Massive changes in genome architecture accompany the transition to self-fertility in the filamentous fungus Neurospora tetrasperma.</title>
        <authorList>
            <person name="Ellison C.E."/>
            <person name="Stajich J.E."/>
            <person name="Jacobson D.J."/>
            <person name="Natvig D.O."/>
            <person name="Lapidus A."/>
            <person name="Foster B."/>
            <person name="Aerts A."/>
            <person name="Riley R."/>
            <person name="Lindquist E.A."/>
            <person name="Grigoriev I.V."/>
            <person name="Taylor J.W."/>
        </authorList>
    </citation>
    <scope>NUCLEOTIDE SEQUENCE [LARGE SCALE GENOMIC DNA]</scope>
    <source>
        <strain evidence="2">FGSC 2508 / P0657</strain>
    </source>
</reference>
<dbReference type="RefSeq" id="XP_009850353.1">
    <property type="nucleotide sequence ID" value="XM_009852051.1"/>
</dbReference>
<dbReference type="Proteomes" id="UP000008065">
    <property type="component" value="Unassembled WGS sequence"/>
</dbReference>
<evidence type="ECO:0000313" key="2">
    <source>
        <dbReference type="Proteomes" id="UP000008065"/>
    </source>
</evidence>
<dbReference type="HOGENOM" id="CLU_1670478_0_0_1"/>
<protein>
    <submittedName>
        <fullName evidence="1">Uncharacterized protein</fullName>
    </submittedName>
</protein>
<organism evidence="1 2">
    <name type="scientific">Neurospora tetrasperma (strain FGSC 2508 / ATCC MYA-4615 / P0657)</name>
    <dbReference type="NCBI Taxonomy" id="510951"/>
    <lineage>
        <taxon>Eukaryota</taxon>
        <taxon>Fungi</taxon>
        <taxon>Dikarya</taxon>
        <taxon>Ascomycota</taxon>
        <taxon>Pezizomycotina</taxon>
        <taxon>Sordariomycetes</taxon>
        <taxon>Sordariomycetidae</taxon>
        <taxon>Sordariales</taxon>
        <taxon>Sordariaceae</taxon>
        <taxon>Neurospora</taxon>
    </lineage>
</organism>
<sequence>MSVNRTCSHDALPDLNGIPGLPMGRSVWVIPNWNKSFVGMTACCAPNEVHIGGGPGFEECILWCLIPDSILKDKDGKKGETGEVLSAMRQCVMAKGGVESFISGGQVKDNAASSNVMVGGTKTTKLLGVGVWVLLAVGLLA</sequence>
<dbReference type="VEuPathDB" id="FungiDB:NEUTE1DRAFT_43385"/>
<dbReference type="AlphaFoldDB" id="F8MLL5"/>
<dbReference type="OrthoDB" id="4572509at2759"/>
<evidence type="ECO:0000313" key="1">
    <source>
        <dbReference type="EMBL" id="EGO58434.1"/>
    </source>
</evidence>
<keyword evidence="2" id="KW-1185">Reference proteome</keyword>
<proteinExistence type="predicted"/>
<dbReference type="GeneID" id="20827896"/>
<name>F8MLL5_NEUT8</name>
<gene>
    <name evidence="1" type="ORF">NEUTE1DRAFT_43385</name>
</gene>
<accession>F8MLL5</accession>
<dbReference type="KEGG" id="nte:NEUTE1DRAFT43385"/>